<evidence type="ECO:0000313" key="1">
    <source>
        <dbReference type="EMBL" id="BBH24351.1"/>
    </source>
</evidence>
<sequence>MGLRKFTTLVIILISSLFSLAFSTSGNYQLTDTSNGFTIEVKNIGTRVQGTYLPPGKGNWVAYWLYYDSSESDLFFVNAITKQAKRIGFSRVNDGQYDHSIDFVRPIGFLSESDFIYTSARVVNKKVIYSIRSFHISSGKETLLFDNVLKNIDFYRGPIWLNKKKDVLMMASNTGEIVHYNLKKRNLFVLKKKFPAEWPYDAISISSTGNYFEAEDIYDLNGTVLNKTHNKNPNVKASQNIFKRTEFGLDDNYVARSYTFDDSDKHILDPQTAMFDYSFATQAIDIERVSGELVRRIQIKPGSNRYVELHSWLSPETVVLHYFKLKPVENEDPVIINSSYVKYDIRTGKSKNIPTPQPKYEDQRSFTLRKEWEIQVRQDFRQDKKSDKVIKDNAIIQYTKVSSKGVK</sequence>
<dbReference type="SUPFAM" id="SSF69304">
    <property type="entry name" value="Tricorn protease N-terminal domain"/>
    <property type="match status" value="1"/>
</dbReference>
<dbReference type="EMBL" id="AP019308">
    <property type="protein sequence ID" value="BBH24351.1"/>
    <property type="molecule type" value="Genomic_DNA"/>
</dbReference>
<proteinExistence type="predicted"/>
<gene>
    <name evidence="1" type="ORF">Back11_56960</name>
</gene>
<name>A0A3G9JEL4_9BACL</name>
<organism evidence="1 2">
    <name type="scientific">Paenibacillus baekrokdamisoli</name>
    <dbReference type="NCBI Taxonomy" id="1712516"/>
    <lineage>
        <taxon>Bacteria</taxon>
        <taxon>Bacillati</taxon>
        <taxon>Bacillota</taxon>
        <taxon>Bacilli</taxon>
        <taxon>Bacillales</taxon>
        <taxon>Paenibacillaceae</taxon>
        <taxon>Paenibacillus</taxon>
    </lineage>
</organism>
<keyword evidence="2" id="KW-1185">Reference proteome</keyword>
<dbReference type="RefSeq" id="WP_125664492.1">
    <property type="nucleotide sequence ID" value="NZ_AP019308.1"/>
</dbReference>
<accession>A0A3G9JEL4</accession>
<dbReference type="AlphaFoldDB" id="A0A3G9JEL4"/>
<dbReference type="KEGG" id="pbk:Back11_56960"/>
<dbReference type="Proteomes" id="UP000275368">
    <property type="component" value="Chromosome"/>
</dbReference>
<evidence type="ECO:0000313" key="2">
    <source>
        <dbReference type="Proteomes" id="UP000275368"/>
    </source>
</evidence>
<reference evidence="1 2" key="1">
    <citation type="submission" date="2018-11" db="EMBL/GenBank/DDBJ databases">
        <title>Complete genome sequence of Paenibacillus baekrokdamisoli strain KCTC 33723.</title>
        <authorList>
            <person name="Kang S.W."/>
            <person name="Lee K.C."/>
            <person name="Kim K.K."/>
            <person name="Kim J.S."/>
            <person name="Kim D.S."/>
            <person name="Ko S.H."/>
            <person name="Yang S.H."/>
            <person name="Lee J.S."/>
        </authorList>
    </citation>
    <scope>NUCLEOTIDE SEQUENCE [LARGE SCALE GENOMIC DNA]</scope>
    <source>
        <strain evidence="1 2">KCTC 33723</strain>
    </source>
</reference>
<protein>
    <submittedName>
        <fullName evidence="1">Uncharacterized protein</fullName>
    </submittedName>
</protein>
<dbReference type="OrthoDB" id="2516592at2"/>